<dbReference type="Proteomes" id="UP001163603">
    <property type="component" value="Chromosome 1"/>
</dbReference>
<evidence type="ECO:0000313" key="1">
    <source>
        <dbReference type="EMBL" id="KAJ0051672.1"/>
    </source>
</evidence>
<dbReference type="EMBL" id="CM047736">
    <property type="protein sequence ID" value="KAJ0051672.1"/>
    <property type="molecule type" value="Genomic_DNA"/>
</dbReference>
<organism evidence="1 2">
    <name type="scientific">Pistacia integerrima</name>
    <dbReference type="NCBI Taxonomy" id="434235"/>
    <lineage>
        <taxon>Eukaryota</taxon>
        <taxon>Viridiplantae</taxon>
        <taxon>Streptophyta</taxon>
        <taxon>Embryophyta</taxon>
        <taxon>Tracheophyta</taxon>
        <taxon>Spermatophyta</taxon>
        <taxon>Magnoliopsida</taxon>
        <taxon>eudicotyledons</taxon>
        <taxon>Gunneridae</taxon>
        <taxon>Pentapetalae</taxon>
        <taxon>rosids</taxon>
        <taxon>malvids</taxon>
        <taxon>Sapindales</taxon>
        <taxon>Anacardiaceae</taxon>
        <taxon>Pistacia</taxon>
    </lineage>
</organism>
<sequence length="82" mass="9980">MVVFFALTIFCFLLKPAISWKKTYPYVILQILKKDKYNEKSCLKFIFVCFLRVYNFKCLCCVFQYKDNRHKQLAVKVQLPRR</sequence>
<comment type="caution">
    <text evidence="1">The sequence shown here is derived from an EMBL/GenBank/DDBJ whole genome shotgun (WGS) entry which is preliminary data.</text>
</comment>
<evidence type="ECO:0000313" key="2">
    <source>
        <dbReference type="Proteomes" id="UP001163603"/>
    </source>
</evidence>
<gene>
    <name evidence="1" type="ORF">Pint_00874</name>
</gene>
<protein>
    <submittedName>
        <fullName evidence="1">Uncharacterized protein</fullName>
    </submittedName>
</protein>
<reference evidence="2" key="1">
    <citation type="journal article" date="2023" name="G3 (Bethesda)">
        <title>Genome assembly and association tests identify interacting loci associated with vigor, precocity, and sex in interspecific pistachio rootstocks.</title>
        <authorList>
            <person name="Palmer W."/>
            <person name="Jacygrad E."/>
            <person name="Sagayaradj S."/>
            <person name="Cavanaugh K."/>
            <person name="Han R."/>
            <person name="Bertier L."/>
            <person name="Beede B."/>
            <person name="Kafkas S."/>
            <person name="Golino D."/>
            <person name="Preece J."/>
            <person name="Michelmore R."/>
        </authorList>
    </citation>
    <scope>NUCLEOTIDE SEQUENCE [LARGE SCALE GENOMIC DNA]</scope>
</reference>
<keyword evidence="2" id="KW-1185">Reference proteome</keyword>
<name>A0ACC0ZHH8_9ROSI</name>
<accession>A0ACC0ZHH8</accession>
<proteinExistence type="predicted"/>